<keyword evidence="6" id="KW-1185">Reference proteome</keyword>
<dbReference type="Pfam" id="PF13966">
    <property type="entry name" value="zf-RVT"/>
    <property type="match status" value="1"/>
</dbReference>
<keyword evidence="3" id="KW-0539">Nucleus</keyword>
<dbReference type="PANTHER" id="PTHR33116:SF80">
    <property type="entry name" value="REVERSE TRANSCRIPTASE ZINC-BINDING DOMAIN-CONTAINING PROTEIN"/>
    <property type="match status" value="1"/>
</dbReference>
<evidence type="ECO:0000256" key="4">
    <source>
        <dbReference type="SAM" id="MobiDB-lite"/>
    </source>
</evidence>
<accession>A0ABM4VUP1</accession>
<dbReference type="CDD" id="cd01650">
    <property type="entry name" value="RT_nLTR_like"/>
    <property type="match status" value="1"/>
</dbReference>
<feature type="domain" description="Reverse transcriptase" evidence="5">
    <location>
        <begin position="904"/>
        <end position="1182"/>
    </location>
</feature>
<dbReference type="InterPro" id="IPR044730">
    <property type="entry name" value="RNase_H-like_dom_plant"/>
</dbReference>
<dbReference type="RefSeq" id="XP_071923244.1">
    <property type="nucleotide sequence ID" value="XM_072067143.1"/>
</dbReference>
<dbReference type="Gene3D" id="3.60.10.10">
    <property type="entry name" value="Endonuclease/exonuclease/phosphatase"/>
    <property type="match status" value="1"/>
</dbReference>
<dbReference type="PROSITE" id="PS50878">
    <property type="entry name" value="RT_POL"/>
    <property type="match status" value="1"/>
</dbReference>
<dbReference type="Pfam" id="PF13456">
    <property type="entry name" value="RVT_3"/>
    <property type="match status" value="1"/>
</dbReference>
<feature type="region of interest" description="Disordered" evidence="4">
    <location>
        <begin position="291"/>
        <end position="314"/>
    </location>
</feature>
<dbReference type="InterPro" id="IPR036691">
    <property type="entry name" value="Endo/exonu/phosph_ase_sf"/>
</dbReference>
<keyword evidence="2" id="KW-0507">mRNA processing</keyword>
<dbReference type="CDD" id="cd06222">
    <property type="entry name" value="RNase_H_like"/>
    <property type="match status" value="1"/>
</dbReference>
<dbReference type="SUPFAM" id="SSF56672">
    <property type="entry name" value="DNA/RNA polymerases"/>
    <property type="match status" value="1"/>
</dbReference>
<evidence type="ECO:0000256" key="3">
    <source>
        <dbReference type="ARBA" id="ARBA00023242"/>
    </source>
</evidence>
<dbReference type="Pfam" id="PF00078">
    <property type="entry name" value="RVT_1"/>
    <property type="match status" value="1"/>
</dbReference>
<dbReference type="Gene3D" id="3.30.420.10">
    <property type="entry name" value="Ribonuclease H-like superfamily/Ribonuclease H"/>
    <property type="match status" value="1"/>
</dbReference>
<evidence type="ECO:0000256" key="2">
    <source>
        <dbReference type="ARBA" id="ARBA00022664"/>
    </source>
</evidence>
<sequence length="1933" mass="216306">MAALLHGEAPPFVRPAKTFASVLSQSPSSTSSGVGLLSTYKGEPSLVISHQDMLQIAAPYSNALVGRFAVGRPSMELIRKFIVSLGLRGECPIGLLDSKHILLRPSEEEDYTRLWCRRFWYVGKFHMSLSKWTIDFKPGAESSIAPVWVNFPGLPLPFFEKQFLLKLGTLLGRPLKVDEATASLKRPSVARILLEVDVLQPPKSRIWIGDDQWGFWQKIEYEDYPSYCGFCSLIGHTEAICHRKHPELRPVRSGPSSKTHVRQVFQPKGVSAVDDSLPVAGSGVVEVPGIQAPDAPVAPEATADLPPQSANPSQGNFPQATVLVHVPVLSNTSLGADEDTQNLLALGRQVSSSPFQELSDDILISDGDNRGLLIATVSEGPNHERHSSSLSPMRTHDRVRLVRSSSEGRSGGRGISLVELKSFQDRLPSRIKASKLCYDPVGGCLDDTDSQLLQKLIQGHKGRPRQSRKREANVSHLGSVQLFLGFDFARSFVNNKIWIFWCSDVRYSFVEAADQLVHVYLSFPSGSSFIISAVYAKCNRIGRRRLWEALEHFSMSVTLPWIAVGDYNVITCAEERIGGSSPNMRDLEEFNSALHRSGLFPVQFDGSAYTWTNGRMWQRLDRAVVNAAWLADVEMTRVAHLQRGRSDHCPLLVKGGSTSTRRSSFRFLNVWRGHSSFQQTVKLAWSQSVSGVGMQKFFNKLQVVKRALSRWNVEVFGNVSQRVKQAADNLLAKEILYDQNRDTVSRTAVHEARALHSRELALECEFWRQKAAIKWIKEGDANTSFFHAAVKQKRSCNFIARIRGSGDSWFDSIEDIKLSASDFFSTLFTADRAAGSGIRPSLELPKLTPEENDMLLKSPSVEEVHTVICSLDSQSAAGPDGFGGGFYQSCWECIKDDFMDAVQDFFAGASMPRGFSSTTITLLPKKEGACEWKDFRPISLSNVSSKIISKILSTRINTLLPKLILEFQTGFIPGRGIQDNVLLAQELILDLDKKLRHPNVILKLDMEKAYDRVEWGFLLYMLREFGFKEGVVDLVFRLISNVWFSVLVNGELTSFFKSTRGVRQGDPLSSTLFLFVSEFLGRRLQQLVANTPRFRFLSKGGLVPFLAFADDMVIFTRASVDCLQAVSSLLREYEILSGQKINLAKSRFLCSSKIPSDTITLIQQATGFQGQSWPVRYLGVPLFRGRSRSILFDGVFASVRAKLLHWSSRFLSAGGKIILLRHVLNSMPIYLLQVSKPPKGIFLRLGRLFNAFLWDGKDGRRIHWSSWEKLCFPVAEGGLGFRSLLDVEKAFAMKLWWRIRQKNSTWARFMHRKYIGDQHPSSAEVGVGSAIWKRVCSVRTVAEANFRWRVGEGFVDFWYDRWLFDEPLSSQCDGEPPHCLVAEFYSSTGWNIERLLQVLPRSVVNSILQTSVDPALKDELVWAPSTDGRFTVSSAWDLIRQRRNLSLVWRGIWCPLLPLKMSYLVWRILAGFLPLDDKLRSRGFSLASKCDCCGDSQESLHHIFVQGNLASAVWKHFFRACGIPWTSFSCVSSLLVVWFQSSGSGRLDHVRCVIPVVVLWFLWRSRNDARFGNVPSACFKVISDINGWLVALGAARMLKRSQLEGDTDTYFARYFQLKPHKSFFPQAISWRKPPRGAVKLNTDASVSNGLAKGGGVVRDFEGKMLGAFYKEFGECEVVHAEGLALLTGLQWCVGTGLSDILVEVDSLVLARLVTSQSIGKWPLCSILSQIRLLLGKVQGTITHIYREANAVADSLAALSLESPFVTFQSHHLLPSRARSLINLDAMGYPYIRNSSLFTSSPPLSETLLYQSKHHRYSSYQQDEISVTSTKLNCSSGLNANREMSKVVVESEPVVSEEEDARKVEKIVHALLVSLFGDLKFGENGKLGISVDDNITHLDKQSGDVESENKGLKEHVRVAFQRIRSAVKPIPLLA</sequence>
<evidence type="ECO:0000256" key="1">
    <source>
        <dbReference type="ARBA" id="ARBA00004123"/>
    </source>
</evidence>
<dbReference type="InterPro" id="IPR036397">
    <property type="entry name" value="RNaseH_sf"/>
</dbReference>
<organism evidence="6 7">
    <name type="scientific">Coffea arabica</name>
    <name type="common">Arabian coffee</name>
    <dbReference type="NCBI Taxonomy" id="13443"/>
    <lineage>
        <taxon>Eukaryota</taxon>
        <taxon>Viridiplantae</taxon>
        <taxon>Streptophyta</taxon>
        <taxon>Embryophyta</taxon>
        <taxon>Tracheophyta</taxon>
        <taxon>Spermatophyta</taxon>
        <taxon>Magnoliopsida</taxon>
        <taxon>eudicotyledons</taxon>
        <taxon>Gunneridae</taxon>
        <taxon>Pentapetalae</taxon>
        <taxon>asterids</taxon>
        <taxon>lamiids</taxon>
        <taxon>Gentianales</taxon>
        <taxon>Rubiaceae</taxon>
        <taxon>Ixoroideae</taxon>
        <taxon>Gardenieae complex</taxon>
        <taxon>Bertiereae - Coffeeae clade</taxon>
        <taxon>Coffeeae</taxon>
        <taxon>Coffea</taxon>
    </lineage>
</organism>
<feature type="region of interest" description="Disordered" evidence="4">
    <location>
        <begin position="380"/>
        <end position="412"/>
    </location>
</feature>
<dbReference type="InterPro" id="IPR002156">
    <property type="entry name" value="RNaseH_domain"/>
</dbReference>
<comment type="subcellular location">
    <subcellularLocation>
        <location evidence="1">Nucleus</location>
    </subcellularLocation>
</comment>
<name>A0ABM4VUP1_COFAR</name>
<proteinExistence type="predicted"/>
<dbReference type="Pfam" id="PF11718">
    <property type="entry name" value="CPSF73-100_C"/>
    <property type="match status" value="1"/>
</dbReference>
<dbReference type="InterPro" id="IPR021718">
    <property type="entry name" value="CPSF73-100_C"/>
</dbReference>
<dbReference type="SUPFAM" id="SSF56219">
    <property type="entry name" value="DNase I-like"/>
    <property type="match status" value="1"/>
</dbReference>
<evidence type="ECO:0000313" key="6">
    <source>
        <dbReference type="Proteomes" id="UP001652660"/>
    </source>
</evidence>
<dbReference type="InterPro" id="IPR000477">
    <property type="entry name" value="RT_dom"/>
</dbReference>
<reference evidence="7" key="1">
    <citation type="submission" date="2025-08" db="UniProtKB">
        <authorList>
            <consortium name="RefSeq"/>
        </authorList>
    </citation>
    <scope>IDENTIFICATION</scope>
    <source>
        <tissue evidence="7">Leaves</tissue>
    </source>
</reference>
<protein>
    <recommendedName>
        <fullName evidence="5">Reverse transcriptase domain-containing protein</fullName>
    </recommendedName>
</protein>
<gene>
    <name evidence="7" type="primary">LOC113711451</name>
</gene>
<evidence type="ECO:0000313" key="7">
    <source>
        <dbReference type="RefSeq" id="XP_071923244.1"/>
    </source>
</evidence>
<dbReference type="GeneID" id="113711451"/>
<dbReference type="PANTHER" id="PTHR33116">
    <property type="entry name" value="REVERSE TRANSCRIPTASE ZINC-BINDING DOMAIN-CONTAINING PROTEIN-RELATED-RELATED"/>
    <property type="match status" value="1"/>
</dbReference>
<dbReference type="SUPFAM" id="SSF53098">
    <property type="entry name" value="Ribonuclease H-like"/>
    <property type="match status" value="1"/>
</dbReference>
<dbReference type="InterPro" id="IPR025558">
    <property type="entry name" value="DUF4283"/>
</dbReference>
<dbReference type="Proteomes" id="UP001652660">
    <property type="component" value="Chromosome 10e"/>
</dbReference>
<dbReference type="InterPro" id="IPR043502">
    <property type="entry name" value="DNA/RNA_pol_sf"/>
</dbReference>
<dbReference type="InterPro" id="IPR026960">
    <property type="entry name" value="RVT-Znf"/>
</dbReference>
<dbReference type="InterPro" id="IPR012337">
    <property type="entry name" value="RNaseH-like_sf"/>
</dbReference>
<evidence type="ECO:0000259" key="5">
    <source>
        <dbReference type="PROSITE" id="PS50878"/>
    </source>
</evidence>
<dbReference type="Pfam" id="PF14111">
    <property type="entry name" value="DUF4283"/>
    <property type="match status" value="1"/>
</dbReference>